<organism evidence="3">
    <name type="scientific">Caldilineaceae bacterium SB0661_bin_32</name>
    <dbReference type="NCBI Taxonomy" id="2605255"/>
    <lineage>
        <taxon>Bacteria</taxon>
        <taxon>Bacillati</taxon>
        <taxon>Chloroflexota</taxon>
        <taxon>Caldilineae</taxon>
        <taxon>Caldilineales</taxon>
        <taxon>Caldilineaceae</taxon>
    </lineage>
</organism>
<reference evidence="3" key="1">
    <citation type="submission" date="2019-09" db="EMBL/GenBank/DDBJ databases">
        <title>Characterisation of the sponge microbiome using genome-centric metagenomics.</title>
        <authorList>
            <person name="Engelberts J.P."/>
            <person name="Robbins S.J."/>
            <person name="De Goeij J.M."/>
            <person name="Aranda M."/>
            <person name="Bell S.C."/>
            <person name="Webster N.S."/>
        </authorList>
    </citation>
    <scope>NUCLEOTIDE SEQUENCE</scope>
    <source>
        <strain evidence="3">SB0661_bin_32</strain>
    </source>
</reference>
<dbReference type="Pfam" id="PF05685">
    <property type="entry name" value="Uma2"/>
    <property type="match status" value="1"/>
</dbReference>
<feature type="region of interest" description="Disordered" evidence="1">
    <location>
        <begin position="232"/>
        <end position="260"/>
    </location>
</feature>
<protein>
    <submittedName>
        <fullName evidence="3">Uma2 family endonuclease</fullName>
    </submittedName>
</protein>
<comment type="caution">
    <text evidence="3">The sequence shown here is derived from an EMBL/GenBank/DDBJ whole genome shotgun (WGS) entry which is preliminary data.</text>
</comment>
<dbReference type="InterPro" id="IPR012296">
    <property type="entry name" value="Nuclease_put_TT1808"/>
</dbReference>
<feature type="region of interest" description="Disordered" evidence="1">
    <location>
        <begin position="1"/>
        <end position="26"/>
    </location>
</feature>
<sequence>MTESIASARRASPPELEATAENDPTVTTRTNDAVVAPAPLSPEDVLAIEHLVTEDDTPVDNLFSERQRRLLTHPLNVSWQGPGDGRYFLVAADVGVFRTPHEPPLVPDVFLSLDVKRPTDWWAKEGRSYFMWYYKKPPDVVIEIVSNKEGEETGEKIERYASFGVPCYVIFDPQAQVQDGLLRVYELASGAYAPRSADILPGVELGLRLWRGEYEGDEATWLRWHDASGALIQTGEETTERERNRAEQAEDRAERERNRAERLAAQLRALGVTPEDNGHSV</sequence>
<dbReference type="CDD" id="cd06260">
    <property type="entry name" value="DUF820-like"/>
    <property type="match status" value="1"/>
</dbReference>
<keyword evidence="3" id="KW-0378">Hydrolase</keyword>
<dbReference type="InterPro" id="IPR011335">
    <property type="entry name" value="Restrct_endonuc-II-like"/>
</dbReference>
<gene>
    <name evidence="3" type="ORF">F4X14_10035</name>
</gene>
<proteinExistence type="predicted"/>
<dbReference type="PANTHER" id="PTHR33352">
    <property type="entry name" value="SLR1095 PROTEIN"/>
    <property type="match status" value="1"/>
</dbReference>
<dbReference type="EMBL" id="VXMH01000051">
    <property type="protein sequence ID" value="MYC95300.1"/>
    <property type="molecule type" value="Genomic_DNA"/>
</dbReference>
<keyword evidence="3" id="KW-0540">Nuclease</keyword>
<feature type="domain" description="Putative restriction endonuclease" evidence="2">
    <location>
        <begin position="63"/>
        <end position="197"/>
    </location>
</feature>
<name>A0A6B1D5Y3_9CHLR</name>
<evidence type="ECO:0000259" key="2">
    <source>
        <dbReference type="Pfam" id="PF05685"/>
    </source>
</evidence>
<dbReference type="InterPro" id="IPR008538">
    <property type="entry name" value="Uma2"/>
</dbReference>
<keyword evidence="3" id="KW-0255">Endonuclease</keyword>
<dbReference type="AlphaFoldDB" id="A0A6B1D5Y3"/>
<evidence type="ECO:0000256" key="1">
    <source>
        <dbReference type="SAM" id="MobiDB-lite"/>
    </source>
</evidence>
<dbReference type="Gene3D" id="3.90.1570.10">
    <property type="entry name" value="tt1808, chain A"/>
    <property type="match status" value="1"/>
</dbReference>
<dbReference type="SUPFAM" id="SSF52980">
    <property type="entry name" value="Restriction endonuclease-like"/>
    <property type="match status" value="1"/>
</dbReference>
<accession>A0A6B1D5Y3</accession>
<evidence type="ECO:0000313" key="3">
    <source>
        <dbReference type="EMBL" id="MYC95300.1"/>
    </source>
</evidence>
<dbReference type="PANTHER" id="PTHR33352:SF3">
    <property type="entry name" value="SLR1612 PROTEIN"/>
    <property type="match status" value="1"/>
</dbReference>
<feature type="compositionally biased region" description="Basic and acidic residues" evidence="1">
    <location>
        <begin position="238"/>
        <end position="260"/>
    </location>
</feature>
<dbReference type="GO" id="GO:0004519">
    <property type="term" value="F:endonuclease activity"/>
    <property type="evidence" value="ECO:0007669"/>
    <property type="project" value="UniProtKB-KW"/>
</dbReference>